<dbReference type="InterPro" id="IPR023214">
    <property type="entry name" value="HAD_sf"/>
</dbReference>
<dbReference type="SFLD" id="SFLDS00003">
    <property type="entry name" value="Haloacid_Dehalogenase"/>
    <property type="match status" value="1"/>
</dbReference>
<dbReference type="InterPro" id="IPR036412">
    <property type="entry name" value="HAD-like_sf"/>
</dbReference>
<dbReference type="AlphaFoldDB" id="A0A6P1ZPN8"/>
<keyword evidence="5" id="KW-0378">Hydrolase</keyword>
<evidence type="ECO:0000256" key="3">
    <source>
        <dbReference type="ARBA" id="ARBA00006171"/>
    </source>
</evidence>
<protein>
    <recommendedName>
        <fullName evidence="4">phosphoglycolate phosphatase</fullName>
        <ecNumber evidence="4">3.1.3.18</ecNumber>
    </recommendedName>
</protein>
<dbReference type="EC" id="3.1.3.18" evidence="4"/>
<comment type="pathway">
    <text evidence="2">Organic acid metabolism; glycolate biosynthesis; glycolate from 2-phosphoglycolate: step 1/1.</text>
</comment>
<dbReference type="SUPFAM" id="SSF56784">
    <property type="entry name" value="HAD-like"/>
    <property type="match status" value="1"/>
</dbReference>
<accession>A0A6P1ZPN8</accession>
<dbReference type="EMBL" id="QMIF01000001">
    <property type="protein sequence ID" value="TVM36515.1"/>
    <property type="molecule type" value="Genomic_DNA"/>
</dbReference>
<reference evidence="5 6" key="1">
    <citation type="submission" date="2018-06" db="EMBL/GenBank/DDBJ databases">
        <title>Complete genome of Desulfovibrio marinus P48SEP.</title>
        <authorList>
            <person name="Crispim J.S."/>
            <person name="Vidigal P.M.P."/>
            <person name="Silva L.C.F."/>
            <person name="Araujo L.C."/>
            <person name="Laguardia C.N."/>
            <person name="Dias R.S."/>
            <person name="Sousa M.P."/>
            <person name="Paula S.O."/>
            <person name="Silva C."/>
        </authorList>
    </citation>
    <scope>NUCLEOTIDE SEQUENCE [LARGE SCALE GENOMIC DNA]</scope>
    <source>
        <strain evidence="5 6">P48SEP</strain>
    </source>
</reference>
<dbReference type="GO" id="GO:0006281">
    <property type="term" value="P:DNA repair"/>
    <property type="evidence" value="ECO:0007669"/>
    <property type="project" value="TreeGrafter"/>
</dbReference>
<comment type="similarity">
    <text evidence="3">Belongs to the HAD-like hydrolase superfamily. CbbY/CbbZ/Gph/YieH family.</text>
</comment>
<evidence type="ECO:0000313" key="5">
    <source>
        <dbReference type="EMBL" id="TVM36515.1"/>
    </source>
</evidence>
<comment type="caution">
    <text evidence="5">The sequence shown here is derived from an EMBL/GenBank/DDBJ whole genome shotgun (WGS) entry which is preliminary data.</text>
</comment>
<dbReference type="OrthoDB" id="9807630at2"/>
<evidence type="ECO:0000313" key="6">
    <source>
        <dbReference type="Proteomes" id="UP000434052"/>
    </source>
</evidence>
<dbReference type="Pfam" id="PF00702">
    <property type="entry name" value="Hydrolase"/>
    <property type="match status" value="1"/>
</dbReference>
<dbReference type="GO" id="GO:0008967">
    <property type="term" value="F:phosphoglycolate phosphatase activity"/>
    <property type="evidence" value="ECO:0007669"/>
    <property type="project" value="UniProtKB-EC"/>
</dbReference>
<dbReference type="PANTHER" id="PTHR43434">
    <property type="entry name" value="PHOSPHOGLYCOLATE PHOSPHATASE"/>
    <property type="match status" value="1"/>
</dbReference>
<evidence type="ECO:0000256" key="1">
    <source>
        <dbReference type="ARBA" id="ARBA00000830"/>
    </source>
</evidence>
<organism evidence="5 6">
    <name type="scientific">Oceanidesulfovibrio marinus</name>
    <dbReference type="NCBI Taxonomy" id="370038"/>
    <lineage>
        <taxon>Bacteria</taxon>
        <taxon>Pseudomonadati</taxon>
        <taxon>Thermodesulfobacteriota</taxon>
        <taxon>Desulfovibrionia</taxon>
        <taxon>Desulfovibrionales</taxon>
        <taxon>Desulfovibrionaceae</taxon>
        <taxon>Oceanidesulfovibrio</taxon>
    </lineage>
</organism>
<dbReference type="GO" id="GO:0005829">
    <property type="term" value="C:cytosol"/>
    <property type="evidence" value="ECO:0007669"/>
    <property type="project" value="TreeGrafter"/>
</dbReference>
<dbReference type="PANTHER" id="PTHR43434:SF1">
    <property type="entry name" value="PHOSPHOGLYCOLATE PHOSPHATASE"/>
    <property type="match status" value="1"/>
</dbReference>
<dbReference type="InterPro" id="IPR050155">
    <property type="entry name" value="HAD-like_hydrolase_sf"/>
</dbReference>
<evidence type="ECO:0000256" key="2">
    <source>
        <dbReference type="ARBA" id="ARBA00004818"/>
    </source>
</evidence>
<dbReference type="InterPro" id="IPR023198">
    <property type="entry name" value="PGP-like_dom2"/>
</dbReference>
<dbReference type="Proteomes" id="UP000434052">
    <property type="component" value="Unassembled WGS sequence"/>
</dbReference>
<name>A0A6P1ZPN8_9BACT</name>
<dbReference type="RefSeq" id="WP_144233552.1">
    <property type="nucleotide sequence ID" value="NZ_QMIF01000001.1"/>
</dbReference>
<sequence>MTYILPPDAQAVFFDFDGVILDTVHVKTEAFATLFRPYGPDVEREVVHFQMEHGGLSRFIKFRHAIENILNETATEERLVKLGQQFADLVYDSVLEASFMPGAKETLDALHGALPMYVVSGTPEEELLRIVRARKLDGYFAAVLGSPRPKPEIVMDELTRAGFTAARSLFVGDASTDYDTARAVAMPFLGIVPAGAPSPFPQSTAISPRVAIRTAG</sequence>
<comment type="catalytic activity">
    <reaction evidence="1">
        <text>2-phosphoglycolate + H2O = glycolate + phosphate</text>
        <dbReference type="Rhea" id="RHEA:14369"/>
        <dbReference type="ChEBI" id="CHEBI:15377"/>
        <dbReference type="ChEBI" id="CHEBI:29805"/>
        <dbReference type="ChEBI" id="CHEBI:43474"/>
        <dbReference type="ChEBI" id="CHEBI:58033"/>
        <dbReference type="EC" id="3.1.3.18"/>
    </reaction>
</comment>
<dbReference type="SFLD" id="SFLDG01129">
    <property type="entry name" value="C1.5:_HAD__Beta-PGM__Phosphata"/>
    <property type="match status" value="1"/>
</dbReference>
<dbReference type="Gene3D" id="1.10.150.240">
    <property type="entry name" value="Putative phosphatase, domain 2"/>
    <property type="match status" value="1"/>
</dbReference>
<evidence type="ECO:0000256" key="4">
    <source>
        <dbReference type="ARBA" id="ARBA00013078"/>
    </source>
</evidence>
<gene>
    <name evidence="5" type="ORF">DQK91_00895</name>
</gene>
<proteinExistence type="inferred from homology"/>
<dbReference type="Gene3D" id="3.40.50.1000">
    <property type="entry name" value="HAD superfamily/HAD-like"/>
    <property type="match status" value="1"/>
</dbReference>